<sequence>MEKQTSMFLLKIYNQDNQYILVKQCSQKHVLMQIIGSSDKSLNKCISHYTYIDLELPVFHIDYFRTLLTFFKVFVKYINI</sequence>
<dbReference type="EMBL" id="JACSDZ010000002">
    <property type="protein sequence ID" value="KAF7414484.1"/>
    <property type="molecule type" value="Genomic_DNA"/>
</dbReference>
<comment type="caution">
    <text evidence="1">The sequence shown here is derived from an EMBL/GenBank/DDBJ whole genome shotgun (WGS) entry which is preliminary data.</text>
</comment>
<name>A0A834NNA0_VESGE</name>
<evidence type="ECO:0000313" key="1">
    <source>
        <dbReference type="EMBL" id="KAF7414484.1"/>
    </source>
</evidence>
<protein>
    <submittedName>
        <fullName evidence="1">Uncharacterized protein</fullName>
    </submittedName>
</protein>
<keyword evidence="2" id="KW-1185">Reference proteome</keyword>
<organism evidence="1 2">
    <name type="scientific">Vespula germanica</name>
    <name type="common">German yellow jacket</name>
    <name type="synonym">Paravespula germanica</name>
    <dbReference type="NCBI Taxonomy" id="30212"/>
    <lineage>
        <taxon>Eukaryota</taxon>
        <taxon>Metazoa</taxon>
        <taxon>Ecdysozoa</taxon>
        <taxon>Arthropoda</taxon>
        <taxon>Hexapoda</taxon>
        <taxon>Insecta</taxon>
        <taxon>Pterygota</taxon>
        <taxon>Neoptera</taxon>
        <taxon>Endopterygota</taxon>
        <taxon>Hymenoptera</taxon>
        <taxon>Apocrita</taxon>
        <taxon>Aculeata</taxon>
        <taxon>Vespoidea</taxon>
        <taxon>Vespidae</taxon>
        <taxon>Vespinae</taxon>
        <taxon>Vespula</taxon>
    </lineage>
</organism>
<gene>
    <name evidence="1" type="ORF">HZH68_002973</name>
</gene>
<evidence type="ECO:0000313" key="2">
    <source>
        <dbReference type="Proteomes" id="UP000617340"/>
    </source>
</evidence>
<dbReference type="Proteomes" id="UP000617340">
    <property type="component" value="Unassembled WGS sequence"/>
</dbReference>
<proteinExistence type="predicted"/>
<accession>A0A834NNA0</accession>
<reference evidence="1" key="1">
    <citation type="journal article" date="2020" name="G3 (Bethesda)">
        <title>High-Quality Assemblies for Three Invasive Social Wasps from the &lt;i&gt;Vespula&lt;/i&gt; Genus.</title>
        <authorList>
            <person name="Harrop T.W.R."/>
            <person name="Guhlin J."/>
            <person name="McLaughlin G.M."/>
            <person name="Permina E."/>
            <person name="Stockwell P."/>
            <person name="Gilligan J."/>
            <person name="Le Lec M.F."/>
            <person name="Gruber M.A.M."/>
            <person name="Quinn O."/>
            <person name="Lovegrove M."/>
            <person name="Duncan E.J."/>
            <person name="Remnant E.J."/>
            <person name="Van Eeckhoven J."/>
            <person name="Graham B."/>
            <person name="Knapp R.A."/>
            <person name="Langford K.W."/>
            <person name="Kronenberg Z."/>
            <person name="Press M.O."/>
            <person name="Eacker S.M."/>
            <person name="Wilson-Rankin E.E."/>
            <person name="Purcell J."/>
            <person name="Lester P.J."/>
            <person name="Dearden P.K."/>
        </authorList>
    </citation>
    <scope>NUCLEOTIDE SEQUENCE</scope>
    <source>
        <strain evidence="1">Linc-1</strain>
    </source>
</reference>
<dbReference type="AlphaFoldDB" id="A0A834NNA0"/>